<evidence type="ECO:0000313" key="2">
    <source>
        <dbReference type="EMBL" id="TBL66326.1"/>
    </source>
</evidence>
<feature type="signal peptide" evidence="1">
    <location>
        <begin position="1"/>
        <end position="27"/>
    </location>
</feature>
<evidence type="ECO:0000256" key="1">
    <source>
        <dbReference type="SAM" id="SignalP"/>
    </source>
</evidence>
<dbReference type="Pfam" id="PF06551">
    <property type="entry name" value="DUF1120"/>
    <property type="match status" value="1"/>
</dbReference>
<name>A0ABD7Q6H8_HAFAL</name>
<accession>A0ABD7Q6H8</accession>
<comment type="caution">
    <text evidence="2">The sequence shown here is derived from an EMBL/GenBank/DDBJ whole genome shotgun (WGS) entry which is preliminary data.</text>
</comment>
<gene>
    <name evidence="2" type="ORF">EYY96_15155</name>
</gene>
<protein>
    <submittedName>
        <fullName evidence="2">DUF1120 domain-containing protein</fullName>
    </submittedName>
</protein>
<sequence>MSENKMKLSLFMLAIPLIAGSISSAMAASTPGPSGELIVTGEYKPAACHATLSNQGTLDYGRMPASSLNATTYTTLPVKTLADAITVTCESATSVGIDITDNRAASVVYSDIGQAINRGLPSGMTNVHMVYGLGVDSASNKIGNYIAELNNARVDGVQAYFSENGFIFSPTSFANPAAPFGIPSQNNGYVFVDKSHTTLIGKVFISDFSAHPEIAPTNNLSLSKEITLDGSATINLYYL</sequence>
<reference evidence="2 3" key="1">
    <citation type="submission" date="2019-02" db="EMBL/GenBank/DDBJ databases">
        <title>Comparative genomic analysis of the Hafnia genus genomes.</title>
        <authorList>
            <person name="Zhiqiu Y."/>
            <person name="Chao Y."/>
            <person name="Yuhui D."/>
            <person name="Di H."/>
            <person name="Bin L."/>
        </authorList>
    </citation>
    <scope>NUCLEOTIDE SEQUENCE [LARGE SCALE GENOMIC DNA]</scope>
    <source>
        <strain evidence="2 3">PCM_1210</strain>
    </source>
</reference>
<evidence type="ECO:0000313" key="3">
    <source>
        <dbReference type="Proteomes" id="UP000291600"/>
    </source>
</evidence>
<organism evidence="2 3">
    <name type="scientific">Hafnia alvei</name>
    <dbReference type="NCBI Taxonomy" id="569"/>
    <lineage>
        <taxon>Bacteria</taxon>
        <taxon>Pseudomonadati</taxon>
        <taxon>Pseudomonadota</taxon>
        <taxon>Gammaproteobacteria</taxon>
        <taxon>Enterobacterales</taxon>
        <taxon>Hafniaceae</taxon>
        <taxon>Hafnia</taxon>
    </lineage>
</organism>
<feature type="chain" id="PRO_5044793618" evidence="1">
    <location>
        <begin position="28"/>
        <end position="239"/>
    </location>
</feature>
<keyword evidence="1" id="KW-0732">Signal</keyword>
<dbReference type="RefSeq" id="WP_130971205.1">
    <property type="nucleotide sequence ID" value="NZ_SITJ01000076.1"/>
</dbReference>
<dbReference type="InterPro" id="IPR010546">
    <property type="entry name" value="DUF1120"/>
</dbReference>
<dbReference type="AlphaFoldDB" id="A0ABD7Q6H8"/>
<dbReference type="EMBL" id="SITJ01000076">
    <property type="protein sequence ID" value="TBL66326.1"/>
    <property type="molecule type" value="Genomic_DNA"/>
</dbReference>
<dbReference type="Proteomes" id="UP000291600">
    <property type="component" value="Unassembled WGS sequence"/>
</dbReference>
<proteinExistence type="predicted"/>